<dbReference type="InterPro" id="IPR050194">
    <property type="entry name" value="Glycosyltransferase_grp1"/>
</dbReference>
<protein>
    <submittedName>
        <fullName evidence="4">Alpha-D-kanosaminyltransferase</fullName>
        <ecNumber evidence="4">2.4.1.301</ecNumber>
    </submittedName>
</protein>
<keyword evidence="4" id="KW-0328">Glycosyltransferase</keyword>
<dbReference type="GO" id="GO:0016757">
    <property type="term" value="F:glycosyltransferase activity"/>
    <property type="evidence" value="ECO:0007669"/>
    <property type="project" value="UniProtKB-KW"/>
</dbReference>
<feature type="region of interest" description="Disordered" evidence="1">
    <location>
        <begin position="1"/>
        <end position="29"/>
    </location>
</feature>
<feature type="domain" description="Glycosyltransferase subfamily 4-like N-terminal" evidence="3">
    <location>
        <begin position="167"/>
        <end position="265"/>
    </location>
</feature>
<dbReference type="RefSeq" id="WP_084427542.1">
    <property type="nucleotide sequence ID" value="NZ_CP042914.1"/>
</dbReference>
<organism evidence="4 5">
    <name type="scientific">Roseimaritima ulvae</name>
    <dbReference type="NCBI Taxonomy" id="980254"/>
    <lineage>
        <taxon>Bacteria</taxon>
        <taxon>Pseudomonadati</taxon>
        <taxon>Planctomycetota</taxon>
        <taxon>Planctomycetia</taxon>
        <taxon>Pirellulales</taxon>
        <taxon>Pirellulaceae</taxon>
        <taxon>Roseimaritima</taxon>
    </lineage>
</organism>
<dbReference type="Pfam" id="PF00534">
    <property type="entry name" value="Glycos_transf_1"/>
    <property type="match status" value="1"/>
</dbReference>
<dbReference type="CDD" id="cd03801">
    <property type="entry name" value="GT4_PimA-like"/>
    <property type="match status" value="1"/>
</dbReference>
<keyword evidence="5" id="KW-1185">Reference proteome</keyword>
<sequence>MTQSAHLATQPAADPHSGPTPQSGLTAASESRPPVCKVAYVMSRFPKLTETFVLFEMLAVEQQRVQVEIFPLLGKASSGKEVAGAGIWRKFRDHFRAPTQPAVMHAEAQPCVARARYMPFINRAILLANGGMAVRHPLRYLITLGVIIRENFGNANFLFGALTVFPKCVYFGRCMQREGVQHVHAHFANHPAAAAYIIHRLTGIPYSFTAHGSDLHRHQQMLAEKVDKANFVVTVSQYNRDVIRKHSGQRSADKIQVIHCGVDVDKFRPGTARSDSPDSLQIICVGTLHEVKGQQYLLRAVGLLRRRGLACQVHFVGDGPDRAMLEDVVREESLQSQVTFHGTQTRDQLIERFRAADVLVTPSVPTSDGRREGIPVVLMEGMACGLPVVASRLSGIPELVNSDRVGRLCEPKDVADLAAAIEEFAHDPALRQRVGQQARQRIMQEFSLAGNAEKLLALFQRSASSNSQPEANQR</sequence>
<dbReference type="EC" id="2.4.1.301" evidence="4"/>
<dbReference type="Gene3D" id="3.40.50.2000">
    <property type="entry name" value="Glycogen Phosphorylase B"/>
    <property type="match status" value="2"/>
</dbReference>
<evidence type="ECO:0000256" key="1">
    <source>
        <dbReference type="SAM" id="MobiDB-lite"/>
    </source>
</evidence>
<dbReference type="AlphaFoldDB" id="A0A5B9R5T4"/>
<evidence type="ECO:0000313" key="4">
    <source>
        <dbReference type="EMBL" id="QEG41901.1"/>
    </source>
</evidence>
<proteinExistence type="predicted"/>
<dbReference type="InterPro" id="IPR001296">
    <property type="entry name" value="Glyco_trans_1"/>
</dbReference>
<accession>A0A5B9R5T4</accession>
<dbReference type="SUPFAM" id="SSF53756">
    <property type="entry name" value="UDP-Glycosyltransferase/glycogen phosphorylase"/>
    <property type="match status" value="1"/>
</dbReference>
<dbReference type="PANTHER" id="PTHR45947:SF3">
    <property type="entry name" value="SULFOQUINOVOSYL TRANSFERASE SQD2"/>
    <property type="match status" value="1"/>
</dbReference>
<gene>
    <name evidence="4" type="primary">kanE_3</name>
    <name evidence="4" type="ORF">UC8_39290</name>
</gene>
<dbReference type="PANTHER" id="PTHR45947">
    <property type="entry name" value="SULFOQUINOVOSYL TRANSFERASE SQD2"/>
    <property type="match status" value="1"/>
</dbReference>
<dbReference type="KEGG" id="rul:UC8_39290"/>
<feature type="domain" description="Glycosyl transferase family 1" evidence="2">
    <location>
        <begin position="278"/>
        <end position="441"/>
    </location>
</feature>
<feature type="compositionally biased region" description="Polar residues" evidence="1">
    <location>
        <begin position="19"/>
        <end position="29"/>
    </location>
</feature>
<reference evidence="4 5" key="1">
    <citation type="submission" date="2019-08" db="EMBL/GenBank/DDBJ databases">
        <title>Deep-cultivation of Planctomycetes and their phenomic and genomic characterization uncovers novel biology.</title>
        <authorList>
            <person name="Wiegand S."/>
            <person name="Jogler M."/>
            <person name="Boedeker C."/>
            <person name="Pinto D."/>
            <person name="Vollmers J."/>
            <person name="Rivas-Marin E."/>
            <person name="Kohn T."/>
            <person name="Peeters S.H."/>
            <person name="Heuer A."/>
            <person name="Rast P."/>
            <person name="Oberbeckmann S."/>
            <person name="Bunk B."/>
            <person name="Jeske O."/>
            <person name="Meyerdierks A."/>
            <person name="Storesund J.E."/>
            <person name="Kallscheuer N."/>
            <person name="Luecker S."/>
            <person name="Lage O.M."/>
            <person name="Pohl T."/>
            <person name="Merkel B.J."/>
            <person name="Hornburger P."/>
            <person name="Mueller R.-W."/>
            <person name="Bruemmer F."/>
            <person name="Labrenz M."/>
            <person name="Spormann A.M."/>
            <person name="Op den Camp H."/>
            <person name="Overmann J."/>
            <person name="Amann R."/>
            <person name="Jetten M.S.M."/>
            <person name="Mascher T."/>
            <person name="Medema M.H."/>
            <person name="Devos D.P."/>
            <person name="Kaster A.-K."/>
            <person name="Ovreas L."/>
            <person name="Rohde M."/>
            <person name="Galperin M.Y."/>
            <person name="Jogler C."/>
        </authorList>
    </citation>
    <scope>NUCLEOTIDE SEQUENCE [LARGE SCALE GENOMIC DNA]</scope>
    <source>
        <strain evidence="4 5">UC8</strain>
    </source>
</reference>
<evidence type="ECO:0000259" key="3">
    <source>
        <dbReference type="Pfam" id="PF13439"/>
    </source>
</evidence>
<keyword evidence="4" id="KW-0808">Transferase</keyword>
<dbReference type="Proteomes" id="UP000325286">
    <property type="component" value="Chromosome"/>
</dbReference>
<evidence type="ECO:0000313" key="5">
    <source>
        <dbReference type="Proteomes" id="UP000325286"/>
    </source>
</evidence>
<dbReference type="InterPro" id="IPR028098">
    <property type="entry name" value="Glyco_trans_4-like_N"/>
</dbReference>
<dbReference type="EMBL" id="CP042914">
    <property type="protein sequence ID" value="QEG41901.1"/>
    <property type="molecule type" value="Genomic_DNA"/>
</dbReference>
<dbReference type="OrthoDB" id="73743at2"/>
<dbReference type="Pfam" id="PF13439">
    <property type="entry name" value="Glyco_transf_4"/>
    <property type="match status" value="1"/>
</dbReference>
<evidence type="ECO:0000259" key="2">
    <source>
        <dbReference type="Pfam" id="PF00534"/>
    </source>
</evidence>
<name>A0A5B9R5T4_9BACT</name>